<keyword evidence="1" id="KW-0472">Membrane</keyword>
<protein>
    <submittedName>
        <fullName evidence="2">Uncharacterized protein</fullName>
    </submittedName>
</protein>
<evidence type="ECO:0000313" key="3">
    <source>
        <dbReference type="Proteomes" id="UP000229315"/>
    </source>
</evidence>
<dbReference type="Proteomes" id="UP000229315">
    <property type="component" value="Unassembled WGS sequence"/>
</dbReference>
<sequence length="85" mass="9458">MKNTGLLVVIALILGIIIGYFVLPSPVAEAPENNSNTDNTVCIQVITPARNPETREIREFPTPCDVPSDWEIIRNEIPQLELETN</sequence>
<dbReference type="AlphaFoldDB" id="A0A2H0UI16"/>
<name>A0A2H0UI16_9BACT</name>
<feature type="transmembrane region" description="Helical" evidence="1">
    <location>
        <begin position="6"/>
        <end position="23"/>
    </location>
</feature>
<reference evidence="3" key="1">
    <citation type="submission" date="2017-09" db="EMBL/GenBank/DDBJ databases">
        <title>Depth-based differentiation of microbial function through sediment-hosted aquifers and enrichment of novel symbionts in the deep terrestrial subsurface.</title>
        <authorList>
            <person name="Probst A.J."/>
            <person name="Ladd B."/>
            <person name="Jarett J.K."/>
            <person name="Geller-Mcgrath D.E."/>
            <person name="Sieber C.M.K."/>
            <person name="Emerson J.B."/>
            <person name="Anantharaman K."/>
            <person name="Thomas B.C."/>
            <person name="Malmstrom R."/>
            <person name="Stieglmeier M."/>
            <person name="Klingl A."/>
            <person name="Woyke T."/>
            <person name="Ryan C.M."/>
            <person name="Banfield J.F."/>
        </authorList>
    </citation>
    <scope>NUCLEOTIDE SEQUENCE [LARGE SCALE GENOMIC DNA]</scope>
</reference>
<keyword evidence="1" id="KW-1133">Transmembrane helix</keyword>
<proteinExistence type="predicted"/>
<organism evidence="2 3">
    <name type="scientific">Candidatus Kaiserbacteria bacterium CG10_big_fil_rev_8_21_14_0_10_45_20</name>
    <dbReference type="NCBI Taxonomy" id="1974607"/>
    <lineage>
        <taxon>Bacteria</taxon>
        <taxon>Candidatus Kaiseribacteriota</taxon>
    </lineage>
</organism>
<comment type="caution">
    <text evidence="2">The sequence shown here is derived from an EMBL/GenBank/DDBJ whole genome shotgun (WGS) entry which is preliminary data.</text>
</comment>
<evidence type="ECO:0000256" key="1">
    <source>
        <dbReference type="SAM" id="Phobius"/>
    </source>
</evidence>
<accession>A0A2H0UI16</accession>
<dbReference type="EMBL" id="PFBH01000003">
    <property type="protein sequence ID" value="PIR85435.1"/>
    <property type="molecule type" value="Genomic_DNA"/>
</dbReference>
<evidence type="ECO:0000313" key="2">
    <source>
        <dbReference type="EMBL" id="PIR85435.1"/>
    </source>
</evidence>
<keyword evidence="1" id="KW-0812">Transmembrane</keyword>
<gene>
    <name evidence="2" type="ORF">COU15_00670</name>
</gene>